<accession>A0A1I0YLI8</accession>
<evidence type="ECO:0000256" key="1">
    <source>
        <dbReference type="ARBA" id="ARBA00005417"/>
    </source>
</evidence>
<dbReference type="InterPro" id="IPR027417">
    <property type="entry name" value="P-loop_NTPase"/>
</dbReference>
<dbReference type="AlphaFoldDB" id="A0A1I0YLI8"/>
<dbReference type="Pfam" id="PF08352">
    <property type="entry name" value="oligo_HPY"/>
    <property type="match status" value="1"/>
</dbReference>
<dbReference type="InterPro" id="IPR013563">
    <property type="entry name" value="Oligopep_ABC_C"/>
</dbReference>
<dbReference type="NCBIfam" id="NF008453">
    <property type="entry name" value="PRK11308.1"/>
    <property type="match status" value="1"/>
</dbReference>
<feature type="domain" description="ABC transporter" evidence="6">
    <location>
        <begin position="25"/>
        <end position="275"/>
    </location>
</feature>
<dbReference type="Gene3D" id="3.40.50.300">
    <property type="entry name" value="P-loop containing nucleotide triphosphate hydrolases"/>
    <property type="match status" value="1"/>
</dbReference>
<dbReference type="Proteomes" id="UP000198642">
    <property type="component" value="Unassembled WGS sequence"/>
</dbReference>
<dbReference type="PANTHER" id="PTHR43776">
    <property type="entry name" value="TRANSPORT ATP-BINDING PROTEIN"/>
    <property type="match status" value="1"/>
</dbReference>
<dbReference type="GO" id="GO:0005524">
    <property type="term" value="F:ATP binding"/>
    <property type="evidence" value="ECO:0007669"/>
    <property type="project" value="UniProtKB-KW"/>
</dbReference>
<evidence type="ECO:0000313" key="8">
    <source>
        <dbReference type="Proteomes" id="UP000198642"/>
    </source>
</evidence>
<dbReference type="STRING" id="237679.SAMN04488072_10819"/>
<dbReference type="GO" id="GO:0016887">
    <property type="term" value="F:ATP hydrolysis activity"/>
    <property type="evidence" value="ECO:0007669"/>
    <property type="project" value="InterPro"/>
</dbReference>
<dbReference type="RefSeq" id="WP_090237646.1">
    <property type="nucleotide sequence ID" value="NZ_FOJW01000008.1"/>
</dbReference>
<reference evidence="7 8" key="1">
    <citation type="submission" date="2016-10" db="EMBL/GenBank/DDBJ databases">
        <authorList>
            <person name="de Groot N.N."/>
        </authorList>
    </citation>
    <scope>NUCLEOTIDE SEQUENCE [LARGE SCALE GENOMIC DNA]</scope>
    <source>
        <strain evidence="7 8">CGMCC 1.3702</strain>
    </source>
</reference>
<feature type="region of interest" description="Disordered" evidence="5">
    <location>
        <begin position="279"/>
        <end position="299"/>
    </location>
</feature>
<organism evidence="7 8">
    <name type="scientific">Lentibacillus halodurans</name>
    <dbReference type="NCBI Taxonomy" id="237679"/>
    <lineage>
        <taxon>Bacteria</taxon>
        <taxon>Bacillati</taxon>
        <taxon>Bacillota</taxon>
        <taxon>Bacilli</taxon>
        <taxon>Bacillales</taxon>
        <taxon>Bacillaceae</taxon>
        <taxon>Lentibacillus</taxon>
    </lineage>
</organism>
<dbReference type="GO" id="GO:0015833">
    <property type="term" value="P:peptide transport"/>
    <property type="evidence" value="ECO:0007669"/>
    <property type="project" value="InterPro"/>
</dbReference>
<comment type="similarity">
    <text evidence="1">Belongs to the ABC transporter superfamily.</text>
</comment>
<dbReference type="InterPro" id="IPR003593">
    <property type="entry name" value="AAA+_ATPase"/>
</dbReference>
<dbReference type="SUPFAM" id="SSF52540">
    <property type="entry name" value="P-loop containing nucleoside triphosphate hydrolases"/>
    <property type="match status" value="1"/>
</dbReference>
<dbReference type="InterPro" id="IPR003439">
    <property type="entry name" value="ABC_transporter-like_ATP-bd"/>
</dbReference>
<evidence type="ECO:0000256" key="4">
    <source>
        <dbReference type="ARBA" id="ARBA00022840"/>
    </source>
</evidence>
<proteinExistence type="inferred from homology"/>
<keyword evidence="4 7" id="KW-0067">ATP-binding</keyword>
<dbReference type="PROSITE" id="PS00211">
    <property type="entry name" value="ABC_TRANSPORTER_1"/>
    <property type="match status" value="1"/>
</dbReference>
<protein>
    <submittedName>
        <fullName evidence="7">Oligopeptide transport system ATP-binding protein</fullName>
    </submittedName>
</protein>
<evidence type="ECO:0000256" key="3">
    <source>
        <dbReference type="ARBA" id="ARBA00022741"/>
    </source>
</evidence>
<dbReference type="SMART" id="SM00382">
    <property type="entry name" value="AAA"/>
    <property type="match status" value="1"/>
</dbReference>
<sequence>MSVSEQQVHKEKTENIDNNDHEVLVQANHIKKYFPISGGIFKHTVGHVKAVDDVSLKISKGETLGIVGESGSGKSTLGRVILRLLEPTEGEILFENNDISYLGNRKLRDYRKNMQIVFQDPFASLNSKMSVGELIEEPLLVQSSASKSERKEKSVELLEKVGLRASDRMKYPHEFSGGQRQRISIARALALHPKFIICDEPVSALDVSIQAQVLNLMADLQDEFNLTYLFIAHDLSVVKHISDRVAVMYLGRIAETAPKNSLYKNPLHPYTQALLSSIPSTDTRNHRGKIKLSGDLPSPANPPSGCAFRTRCSYAHDRCSMERPELKHYGNGHYVACHLYDDTTT</sequence>
<dbReference type="OrthoDB" id="9802264at2"/>
<evidence type="ECO:0000256" key="5">
    <source>
        <dbReference type="SAM" id="MobiDB-lite"/>
    </source>
</evidence>
<dbReference type="EMBL" id="FOJW01000008">
    <property type="protein sequence ID" value="SFB14184.1"/>
    <property type="molecule type" value="Genomic_DNA"/>
</dbReference>
<gene>
    <name evidence="7" type="ORF">SAMN04488072_10819</name>
</gene>
<dbReference type="GO" id="GO:0055085">
    <property type="term" value="P:transmembrane transport"/>
    <property type="evidence" value="ECO:0007669"/>
    <property type="project" value="UniProtKB-ARBA"/>
</dbReference>
<dbReference type="FunFam" id="3.40.50.300:FF:000016">
    <property type="entry name" value="Oligopeptide ABC transporter ATP-binding component"/>
    <property type="match status" value="1"/>
</dbReference>
<keyword evidence="3" id="KW-0547">Nucleotide-binding</keyword>
<evidence type="ECO:0000259" key="6">
    <source>
        <dbReference type="PROSITE" id="PS50893"/>
    </source>
</evidence>
<dbReference type="CDD" id="cd03257">
    <property type="entry name" value="ABC_NikE_OppD_transporters"/>
    <property type="match status" value="1"/>
</dbReference>
<dbReference type="NCBIfam" id="TIGR01727">
    <property type="entry name" value="oligo_HPY"/>
    <property type="match status" value="1"/>
</dbReference>
<dbReference type="PROSITE" id="PS50893">
    <property type="entry name" value="ABC_TRANSPORTER_2"/>
    <property type="match status" value="1"/>
</dbReference>
<name>A0A1I0YLI8_9BACI</name>
<dbReference type="Pfam" id="PF00005">
    <property type="entry name" value="ABC_tran"/>
    <property type="match status" value="1"/>
</dbReference>
<evidence type="ECO:0000313" key="7">
    <source>
        <dbReference type="EMBL" id="SFB14184.1"/>
    </source>
</evidence>
<evidence type="ECO:0000256" key="2">
    <source>
        <dbReference type="ARBA" id="ARBA00022448"/>
    </source>
</evidence>
<dbReference type="InterPro" id="IPR050319">
    <property type="entry name" value="ABC_transp_ATP-bind"/>
</dbReference>
<keyword evidence="8" id="KW-1185">Reference proteome</keyword>
<keyword evidence="2" id="KW-0813">Transport</keyword>
<dbReference type="InterPro" id="IPR017871">
    <property type="entry name" value="ABC_transporter-like_CS"/>
</dbReference>